<dbReference type="AlphaFoldDB" id="A0A9E7PKS5"/>
<reference evidence="1" key="1">
    <citation type="submission" date="2022-04" db="EMBL/GenBank/DDBJ databases">
        <title>Complete genome of Methanoplanus endosymbiosus DSM 3599.</title>
        <authorList>
            <person name="Chen S.-C."/>
            <person name="You Y.-T."/>
            <person name="Zhou Y.-Z."/>
            <person name="Lai M.-C."/>
        </authorList>
    </citation>
    <scope>NUCLEOTIDE SEQUENCE</scope>
    <source>
        <strain evidence="1">DSM 3599</strain>
    </source>
</reference>
<name>A0A9E7PKS5_9EURY</name>
<dbReference type="Proteomes" id="UP001060368">
    <property type="component" value="Chromosome"/>
</dbReference>
<accession>A0A9E7PKS5</accession>
<proteinExistence type="predicted"/>
<sequence>MMGKKRVIKLILLSALVIAASLIPGCTETEVYDENGNWIILPEENGTGGNKGTHMEADFSEGHYEGLTVHTSPESLTATEGSSAEIGITFSDKGDLPLKIENYPPKFLIKDPGDISLPFGIIKRYSSGNDTVEIKPGENLTYEIEWNLTDEFGRNISPGLYILEMPDVMVWDGVTEEKFTGELGKAISEVMVKPDGKILNEIIPVDTEREDEEIIITFKSFDAKSTGTDLIFSVLPKNPVYNMTNEGGEVWTYTYSPDDKISGFYSIDGGKERYLWNTKLSGMNGDLRTFICTVEPLAVTYENLSVNITAFGPVGGEWNFKTGI</sequence>
<evidence type="ECO:0000313" key="2">
    <source>
        <dbReference type="Proteomes" id="UP001060368"/>
    </source>
</evidence>
<organism evidence="1 2">
    <name type="scientific">Methanoplanus endosymbiosus</name>
    <dbReference type="NCBI Taxonomy" id="33865"/>
    <lineage>
        <taxon>Archaea</taxon>
        <taxon>Methanobacteriati</taxon>
        <taxon>Methanobacteriota</taxon>
        <taxon>Stenosarchaea group</taxon>
        <taxon>Methanomicrobia</taxon>
        <taxon>Methanomicrobiales</taxon>
        <taxon>Methanomicrobiaceae</taxon>
        <taxon>Methanoplanus</taxon>
    </lineage>
</organism>
<gene>
    <name evidence="1" type="ORF">L6E24_11465</name>
</gene>
<dbReference type="KEGG" id="mend:L6E24_11465"/>
<keyword evidence="2" id="KW-1185">Reference proteome</keyword>
<dbReference type="GeneID" id="74308328"/>
<evidence type="ECO:0000313" key="1">
    <source>
        <dbReference type="EMBL" id="UUX91969.1"/>
    </source>
</evidence>
<dbReference type="RefSeq" id="WP_257742120.1">
    <property type="nucleotide sequence ID" value="NZ_CP096115.1"/>
</dbReference>
<dbReference type="EMBL" id="CP096115">
    <property type="protein sequence ID" value="UUX91969.1"/>
    <property type="molecule type" value="Genomic_DNA"/>
</dbReference>
<protein>
    <submittedName>
        <fullName evidence="1">Uncharacterized protein</fullName>
    </submittedName>
</protein>